<keyword evidence="1" id="KW-0560">Oxidoreductase</keyword>
<dbReference type="PANTHER" id="PTHR43401:SF2">
    <property type="entry name" value="L-THREONINE 3-DEHYDROGENASE"/>
    <property type="match status" value="1"/>
</dbReference>
<protein>
    <submittedName>
        <fullName evidence="4">Alcohol dehydrogenase catalytic domain-containing protein</fullName>
    </submittedName>
</protein>
<accession>A0A9D9DSN7</accession>
<dbReference type="AlphaFoldDB" id="A0A9D9DSN7"/>
<feature type="domain" description="Alcohol dehydrogenase-like C-terminal" evidence="2">
    <location>
        <begin position="172"/>
        <end position="287"/>
    </location>
</feature>
<reference evidence="4" key="1">
    <citation type="submission" date="2020-10" db="EMBL/GenBank/DDBJ databases">
        <authorList>
            <person name="Gilroy R."/>
        </authorList>
    </citation>
    <scope>NUCLEOTIDE SEQUENCE</scope>
    <source>
        <strain evidence="4">10192</strain>
    </source>
</reference>
<dbReference type="InterPro" id="IPR036291">
    <property type="entry name" value="NAD(P)-bd_dom_sf"/>
</dbReference>
<proteinExistence type="predicted"/>
<evidence type="ECO:0000259" key="2">
    <source>
        <dbReference type="Pfam" id="PF00107"/>
    </source>
</evidence>
<dbReference type="EMBL" id="JADIND010000184">
    <property type="protein sequence ID" value="MBO8431350.1"/>
    <property type="molecule type" value="Genomic_DNA"/>
</dbReference>
<comment type="caution">
    <text evidence="4">The sequence shown here is derived from an EMBL/GenBank/DDBJ whole genome shotgun (WGS) entry which is preliminary data.</text>
</comment>
<dbReference type="Gene3D" id="3.40.50.720">
    <property type="entry name" value="NAD(P)-binding Rossmann-like Domain"/>
    <property type="match status" value="1"/>
</dbReference>
<name>A0A9D9DSN7_9BACT</name>
<evidence type="ECO:0000313" key="4">
    <source>
        <dbReference type="EMBL" id="MBO8431350.1"/>
    </source>
</evidence>
<dbReference type="InterPro" id="IPR013154">
    <property type="entry name" value="ADH-like_N"/>
</dbReference>
<evidence type="ECO:0000259" key="3">
    <source>
        <dbReference type="Pfam" id="PF08240"/>
    </source>
</evidence>
<dbReference type="Gene3D" id="3.90.180.10">
    <property type="entry name" value="Medium-chain alcohol dehydrogenases, catalytic domain"/>
    <property type="match status" value="1"/>
</dbReference>
<gene>
    <name evidence="4" type="ORF">IAC76_08190</name>
</gene>
<sequence>MKIAVIEKNHIVTQEVETLNLDDKKGAIVKVLGCGLCGSDIVKFREHISKDGTVLGHEIVAQIEEINSESPFKKGDKIVTSHHIPCGKCNYCKHGNVSMCEHFKSTNIRPGGFSEYVYLSEEHLLNVAHHMPENLTEIEASFYEPLGCCVRAVRRANLMPQSKVLVVGLGSIGILMSQALNAFGMQVTGCDLIQERIDILNNLGINAFNSGALPAKREYDSVFLTAGADKALDTALANIRNGGTILVFASTPHNSGFPNNEIYYRELTVLGSYSPSPADLKESLYLLKTEKVKVKNLSTVYKLDDIQKAFDDTINNKIIKAYIKIKD</sequence>
<dbReference type="GO" id="GO:0016491">
    <property type="term" value="F:oxidoreductase activity"/>
    <property type="evidence" value="ECO:0007669"/>
    <property type="project" value="UniProtKB-KW"/>
</dbReference>
<dbReference type="Pfam" id="PF08240">
    <property type="entry name" value="ADH_N"/>
    <property type="match status" value="1"/>
</dbReference>
<feature type="domain" description="Alcohol dehydrogenase-like N-terminal" evidence="3">
    <location>
        <begin position="25"/>
        <end position="127"/>
    </location>
</feature>
<dbReference type="InterPro" id="IPR011032">
    <property type="entry name" value="GroES-like_sf"/>
</dbReference>
<dbReference type="Pfam" id="PF00107">
    <property type="entry name" value="ADH_zinc_N"/>
    <property type="match status" value="1"/>
</dbReference>
<dbReference type="InterPro" id="IPR013149">
    <property type="entry name" value="ADH-like_C"/>
</dbReference>
<dbReference type="SUPFAM" id="SSF50129">
    <property type="entry name" value="GroES-like"/>
    <property type="match status" value="1"/>
</dbReference>
<evidence type="ECO:0000313" key="5">
    <source>
        <dbReference type="Proteomes" id="UP000823632"/>
    </source>
</evidence>
<reference evidence="4" key="2">
    <citation type="journal article" date="2021" name="PeerJ">
        <title>Extensive microbial diversity within the chicken gut microbiome revealed by metagenomics and culture.</title>
        <authorList>
            <person name="Gilroy R."/>
            <person name="Ravi A."/>
            <person name="Getino M."/>
            <person name="Pursley I."/>
            <person name="Horton D.L."/>
            <person name="Alikhan N.F."/>
            <person name="Baker D."/>
            <person name="Gharbi K."/>
            <person name="Hall N."/>
            <person name="Watson M."/>
            <person name="Adriaenssens E.M."/>
            <person name="Foster-Nyarko E."/>
            <person name="Jarju S."/>
            <person name="Secka A."/>
            <person name="Antonio M."/>
            <person name="Oren A."/>
            <person name="Chaudhuri R.R."/>
            <person name="La Ragione R."/>
            <person name="Hildebrand F."/>
            <person name="Pallen M.J."/>
        </authorList>
    </citation>
    <scope>NUCLEOTIDE SEQUENCE</scope>
    <source>
        <strain evidence="4">10192</strain>
    </source>
</reference>
<dbReference type="InterPro" id="IPR050129">
    <property type="entry name" value="Zn_alcohol_dh"/>
</dbReference>
<organism evidence="4 5">
    <name type="scientific">Candidatus Scatousia excrementipullorum</name>
    <dbReference type="NCBI Taxonomy" id="2840936"/>
    <lineage>
        <taxon>Bacteria</taxon>
        <taxon>Candidatus Scatousia</taxon>
    </lineage>
</organism>
<dbReference type="PANTHER" id="PTHR43401">
    <property type="entry name" value="L-THREONINE 3-DEHYDROGENASE"/>
    <property type="match status" value="1"/>
</dbReference>
<evidence type="ECO:0000256" key="1">
    <source>
        <dbReference type="ARBA" id="ARBA00023002"/>
    </source>
</evidence>
<dbReference type="Proteomes" id="UP000823632">
    <property type="component" value="Unassembled WGS sequence"/>
</dbReference>
<dbReference type="SUPFAM" id="SSF51735">
    <property type="entry name" value="NAD(P)-binding Rossmann-fold domains"/>
    <property type="match status" value="1"/>
</dbReference>